<dbReference type="InterPro" id="IPR017896">
    <property type="entry name" value="4Fe4S_Fe-S-bd"/>
</dbReference>
<proteinExistence type="predicted"/>
<keyword evidence="4" id="KW-0411">Iron-sulfur</keyword>
<dbReference type="RefSeq" id="WP_071907694.1">
    <property type="nucleotide sequence ID" value="NZ_LT607756.1"/>
</dbReference>
<feature type="domain" description="4Fe-4S ferredoxin-type" evidence="5">
    <location>
        <begin position="84"/>
        <end position="109"/>
    </location>
</feature>
<feature type="domain" description="4Fe-4S ferredoxin-type" evidence="5">
    <location>
        <begin position="193"/>
        <end position="222"/>
    </location>
</feature>
<dbReference type="PROSITE" id="PS51379">
    <property type="entry name" value="4FE4S_FER_2"/>
    <property type="match status" value="13"/>
</dbReference>
<evidence type="ECO:0000256" key="1">
    <source>
        <dbReference type="ARBA" id="ARBA00022485"/>
    </source>
</evidence>
<feature type="domain" description="4Fe-4S ferredoxin-type" evidence="5">
    <location>
        <begin position="325"/>
        <end position="353"/>
    </location>
</feature>
<keyword evidence="3" id="KW-0408">Iron</keyword>
<feature type="domain" description="4Fe-4S ferredoxin-type" evidence="5">
    <location>
        <begin position="1"/>
        <end position="28"/>
    </location>
</feature>
<dbReference type="KEGG" id="mcub:MCBB_2107"/>
<feature type="domain" description="4Fe-4S ferredoxin-type" evidence="5">
    <location>
        <begin position="174"/>
        <end position="192"/>
    </location>
</feature>
<feature type="domain" description="4Fe-4S ferredoxin-type" evidence="5">
    <location>
        <begin position="389"/>
        <end position="419"/>
    </location>
</feature>
<keyword evidence="1" id="KW-0004">4Fe-4S</keyword>
<dbReference type="PANTHER" id="PTHR24960">
    <property type="entry name" value="PHOTOSYSTEM I IRON-SULFUR CENTER-RELATED"/>
    <property type="match status" value="1"/>
</dbReference>
<dbReference type="PROSITE" id="PS00198">
    <property type="entry name" value="4FE4S_FER_1"/>
    <property type="match status" value="4"/>
</dbReference>
<dbReference type="Pfam" id="PF12800">
    <property type="entry name" value="Fer4_4"/>
    <property type="match status" value="1"/>
</dbReference>
<dbReference type="AlphaFoldDB" id="A0A1D3L5B2"/>
<dbReference type="STRING" id="118062.MCBB_2107"/>
<dbReference type="Pfam" id="PF12838">
    <property type="entry name" value="Fer4_7"/>
    <property type="match status" value="2"/>
</dbReference>
<feature type="domain" description="4Fe-4S ferredoxin-type" evidence="5">
    <location>
        <begin position="294"/>
        <end position="323"/>
    </location>
</feature>
<feature type="domain" description="4Fe-4S ferredoxin-type" evidence="5">
    <location>
        <begin position="54"/>
        <end position="83"/>
    </location>
</feature>
<gene>
    <name evidence="6" type="ORF">MCBB_2107</name>
</gene>
<dbReference type="GeneID" id="30412942"/>
<dbReference type="InterPro" id="IPR017900">
    <property type="entry name" value="4Fe4S_Fe_S_CS"/>
</dbReference>
<evidence type="ECO:0000256" key="4">
    <source>
        <dbReference type="ARBA" id="ARBA00023014"/>
    </source>
</evidence>
<feature type="domain" description="4Fe-4S ferredoxin-type" evidence="5">
    <location>
        <begin position="262"/>
        <end position="293"/>
    </location>
</feature>
<protein>
    <submittedName>
        <fullName evidence="6">Putative polyferredoxin-like protein MJ1303</fullName>
    </submittedName>
</protein>
<dbReference type="Pfam" id="PF13187">
    <property type="entry name" value="Fer4_9"/>
    <property type="match status" value="1"/>
</dbReference>
<dbReference type="OrthoDB" id="23478at2157"/>
<dbReference type="EMBL" id="LT607756">
    <property type="protein sequence ID" value="SCG86650.1"/>
    <property type="molecule type" value="Genomic_DNA"/>
</dbReference>
<dbReference type="Gene3D" id="3.30.70.3270">
    <property type="match status" value="1"/>
</dbReference>
<keyword evidence="7" id="KW-1185">Reference proteome</keyword>
<organism evidence="6 7">
    <name type="scientific">Methanobacterium congolense</name>
    <dbReference type="NCBI Taxonomy" id="118062"/>
    <lineage>
        <taxon>Archaea</taxon>
        <taxon>Methanobacteriati</taxon>
        <taxon>Methanobacteriota</taxon>
        <taxon>Methanomada group</taxon>
        <taxon>Methanobacteria</taxon>
        <taxon>Methanobacteriales</taxon>
        <taxon>Methanobacteriaceae</taxon>
        <taxon>Methanobacterium</taxon>
    </lineage>
</organism>
<dbReference type="CDD" id="cd10549">
    <property type="entry name" value="MtMvhB_like"/>
    <property type="match status" value="1"/>
</dbReference>
<dbReference type="Proteomes" id="UP000094707">
    <property type="component" value="Chromosome I"/>
</dbReference>
<evidence type="ECO:0000313" key="6">
    <source>
        <dbReference type="EMBL" id="SCG86650.1"/>
    </source>
</evidence>
<dbReference type="GO" id="GO:0016491">
    <property type="term" value="F:oxidoreductase activity"/>
    <property type="evidence" value="ECO:0007669"/>
    <property type="project" value="UniProtKB-ARBA"/>
</dbReference>
<dbReference type="SUPFAM" id="SSF54862">
    <property type="entry name" value="4Fe-4S ferredoxins"/>
    <property type="match status" value="4"/>
</dbReference>
<sequence>MFLSTKKCEGLGECIKECPTEAIRLIEGKAFSCITCGACAEACPNRAIFKNRYGGYVVDRARCNACGVCEMTCPVNSIHIEDGVVKGICARCGICADACPINARVDAYDVIEDRQLKFLEALNLTVQPTLPTAKKEDEKVQRTNVVTDTEKCTLCGRCQYYCPTDAIMVDVNLEGKCTQCRVCEDVCPVGAIENGVIDPEKCTLCLKCMKECPQNAIYIDDFKVNIRKPEEGEEIEGTIVSCLNCGLCADACSRGALRQIDGKMRYDPTLCEDCKTMECLDVCPVGTLRLSEEPERTVKGFCVSCGKCVQACDYNEARSFKNITWKGDVSEDCISCGVCAEVCPKDAITLKKGSIEVDLEKCVLCEKCAIHCPKDAIKKTTLYKKEIKDGFSFIQDKLCMRCKLCTKICPEEAITEAEDGSIVVDDSKCTYCGACSNACPARAILFEREFEVSQ</sequence>
<evidence type="ECO:0000259" key="5">
    <source>
        <dbReference type="PROSITE" id="PS51379"/>
    </source>
</evidence>
<dbReference type="Pfam" id="PF13237">
    <property type="entry name" value="Fer4_10"/>
    <property type="match status" value="2"/>
</dbReference>
<feature type="domain" description="4Fe-4S ferredoxin-type" evidence="5">
    <location>
        <begin position="420"/>
        <end position="449"/>
    </location>
</feature>
<dbReference type="Gene3D" id="3.30.70.20">
    <property type="match status" value="7"/>
</dbReference>
<dbReference type="GO" id="GO:0051539">
    <property type="term" value="F:4 iron, 4 sulfur cluster binding"/>
    <property type="evidence" value="ECO:0007669"/>
    <property type="project" value="UniProtKB-KW"/>
</dbReference>
<evidence type="ECO:0000256" key="2">
    <source>
        <dbReference type="ARBA" id="ARBA00022723"/>
    </source>
</evidence>
<dbReference type="PATRIC" id="fig|129848.4.peg.2154"/>
<evidence type="ECO:0000313" key="7">
    <source>
        <dbReference type="Proteomes" id="UP000094707"/>
    </source>
</evidence>
<keyword evidence="2" id="KW-0479">Metal-binding</keyword>
<feature type="domain" description="4Fe-4S ferredoxin-type" evidence="5">
    <location>
        <begin position="354"/>
        <end position="382"/>
    </location>
</feature>
<dbReference type="PANTHER" id="PTHR24960:SF79">
    <property type="entry name" value="PHOTOSYSTEM I IRON-SULFUR CENTER"/>
    <property type="match status" value="1"/>
</dbReference>
<feature type="domain" description="4Fe-4S ferredoxin-type" evidence="5">
    <location>
        <begin position="33"/>
        <end position="53"/>
    </location>
</feature>
<feature type="domain" description="4Fe-4S ferredoxin-type" evidence="5">
    <location>
        <begin position="143"/>
        <end position="172"/>
    </location>
</feature>
<evidence type="ECO:0000256" key="3">
    <source>
        <dbReference type="ARBA" id="ARBA00023004"/>
    </source>
</evidence>
<accession>A0A1D3L5B2</accession>
<reference evidence="6 7" key="1">
    <citation type="submission" date="2016-08" db="EMBL/GenBank/DDBJ databases">
        <authorList>
            <person name="Seilhamer J.J."/>
        </authorList>
    </citation>
    <scope>NUCLEOTIDE SEQUENCE [LARGE SCALE GENOMIC DNA]</scope>
    <source>
        <strain evidence="6">Buetzberg</strain>
    </source>
</reference>
<dbReference type="GO" id="GO:0046872">
    <property type="term" value="F:metal ion binding"/>
    <property type="evidence" value="ECO:0007669"/>
    <property type="project" value="UniProtKB-KW"/>
</dbReference>
<dbReference type="Pfam" id="PF00037">
    <property type="entry name" value="Fer4"/>
    <property type="match status" value="2"/>
</dbReference>
<dbReference type="InterPro" id="IPR050157">
    <property type="entry name" value="PSI_iron-sulfur_center"/>
</dbReference>
<name>A0A1D3L5B2_9EURY</name>